<evidence type="ECO:0000256" key="3">
    <source>
        <dbReference type="ARBA" id="ARBA00022490"/>
    </source>
</evidence>
<dbReference type="InterPro" id="IPR029026">
    <property type="entry name" value="tRNA_m1G_MTases_N"/>
</dbReference>
<evidence type="ECO:0000256" key="7">
    <source>
        <dbReference type="ARBA" id="ARBA00022691"/>
    </source>
</evidence>
<dbReference type="PIRSF" id="PIRSF015601">
    <property type="entry name" value="MTase_slr0722"/>
    <property type="match status" value="1"/>
</dbReference>
<dbReference type="RefSeq" id="WP_135471278.1">
    <property type="nucleotide sequence ID" value="NZ_CASCNC010000006.1"/>
</dbReference>
<evidence type="ECO:0000256" key="9">
    <source>
        <dbReference type="ARBA" id="ARBA00047944"/>
    </source>
</evidence>
<dbReference type="Proteomes" id="UP000297635">
    <property type="component" value="Unassembled WGS sequence"/>
</dbReference>
<proteinExistence type="inferred from homology"/>
<dbReference type="InterPro" id="IPR015947">
    <property type="entry name" value="PUA-like_sf"/>
</dbReference>
<feature type="domain" description="Ribosomal RNA small subunit methyltransferase E methyltransferase" evidence="11">
    <location>
        <begin position="72"/>
        <end position="228"/>
    </location>
</feature>
<dbReference type="SUPFAM" id="SSF75217">
    <property type="entry name" value="alpha/beta knot"/>
    <property type="match status" value="1"/>
</dbReference>
<dbReference type="InterPro" id="IPR046887">
    <property type="entry name" value="RsmE_PUA-like"/>
</dbReference>
<protein>
    <recommendedName>
        <fullName evidence="10">Ribosomal RNA small subunit methyltransferase E</fullName>
        <ecNumber evidence="10">2.1.1.193</ecNumber>
    </recommendedName>
</protein>
<dbReference type="InterPro" id="IPR029028">
    <property type="entry name" value="Alpha/beta_knot_MTases"/>
</dbReference>
<dbReference type="Gene3D" id="2.40.240.20">
    <property type="entry name" value="Hypothetical PUA domain-like, domain 1"/>
    <property type="match status" value="1"/>
</dbReference>
<name>A0A4Z0V946_9BACT</name>
<evidence type="ECO:0000256" key="4">
    <source>
        <dbReference type="ARBA" id="ARBA00022552"/>
    </source>
</evidence>
<comment type="function">
    <text evidence="8 10">Specifically methylates the N3 position of the uracil ring of uridine 1498 (m3U1498) in 16S rRNA. Acts on the fully assembled 30S ribosomal subunit.</text>
</comment>
<gene>
    <name evidence="13" type="ORF">EZ315_05980</name>
</gene>
<dbReference type="PANTHER" id="PTHR30027:SF3">
    <property type="entry name" value="16S RRNA (URACIL(1498)-N(3))-METHYLTRANSFERASE"/>
    <property type="match status" value="1"/>
</dbReference>
<evidence type="ECO:0000259" key="12">
    <source>
        <dbReference type="Pfam" id="PF20260"/>
    </source>
</evidence>
<evidence type="ECO:0000259" key="11">
    <source>
        <dbReference type="Pfam" id="PF04452"/>
    </source>
</evidence>
<dbReference type="PANTHER" id="PTHR30027">
    <property type="entry name" value="RIBOSOMAL RNA SMALL SUBUNIT METHYLTRANSFERASE E"/>
    <property type="match status" value="1"/>
</dbReference>
<dbReference type="CDD" id="cd18084">
    <property type="entry name" value="RsmE-like"/>
    <property type="match status" value="1"/>
</dbReference>
<keyword evidence="14" id="KW-1185">Reference proteome</keyword>
<keyword evidence="3 10" id="KW-0963">Cytoplasm</keyword>
<evidence type="ECO:0000256" key="5">
    <source>
        <dbReference type="ARBA" id="ARBA00022603"/>
    </source>
</evidence>
<comment type="similarity">
    <text evidence="2 10">Belongs to the RNA methyltransferase RsmE family.</text>
</comment>
<dbReference type="Gene3D" id="3.40.1280.10">
    <property type="match status" value="1"/>
</dbReference>
<organism evidence="13 14">
    <name type="scientific">Duncaniella freteri</name>
    <dbReference type="NCBI Taxonomy" id="2530391"/>
    <lineage>
        <taxon>Bacteria</taxon>
        <taxon>Pseudomonadati</taxon>
        <taxon>Bacteroidota</taxon>
        <taxon>Bacteroidia</taxon>
        <taxon>Bacteroidales</taxon>
        <taxon>Muribaculaceae</taxon>
        <taxon>Duncaniella</taxon>
    </lineage>
</organism>
<keyword evidence="6 10" id="KW-0808">Transferase</keyword>
<evidence type="ECO:0000256" key="8">
    <source>
        <dbReference type="ARBA" id="ARBA00025699"/>
    </source>
</evidence>
<dbReference type="GeneID" id="82149337"/>
<dbReference type="Pfam" id="PF04452">
    <property type="entry name" value="Methyltrans_RNA"/>
    <property type="match status" value="1"/>
</dbReference>
<evidence type="ECO:0000313" key="14">
    <source>
        <dbReference type="Proteomes" id="UP000297635"/>
    </source>
</evidence>
<evidence type="ECO:0000256" key="2">
    <source>
        <dbReference type="ARBA" id="ARBA00005528"/>
    </source>
</evidence>
<comment type="subcellular location">
    <subcellularLocation>
        <location evidence="1 10">Cytoplasm</location>
    </subcellularLocation>
</comment>
<dbReference type="NCBIfam" id="TIGR00046">
    <property type="entry name" value="RsmE family RNA methyltransferase"/>
    <property type="match status" value="1"/>
</dbReference>
<dbReference type="AlphaFoldDB" id="A0A4Z0V946"/>
<dbReference type="EC" id="2.1.1.193" evidence="10"/>
<feature type="domain" description="Ribosomal RNA small subunit methyltransferase E PUA-like" evidence="12">
    <location>
        <begin position="15"/>
        <end position="62"/>
    </location>
</feature>
<reference evidence="13 14" key="1">
    <citation type="submission" date="2019-02" db="EMBL/GenBank/DDBJ databases">
        <title>Isolation and identification of novel species under the genus Muribaculum.</title>
        <authorList>
            <person name="Miyake S."/>
            <person name="Ding Y."/>
            <person name="Low A."/>
            <person name="Soh M."/>
            <person name="Seedorf H."/>
        </authorList>
    </citation>
    <scope>NUCLEOTIDE SEQUENCE [LARGE SCALE GENOMIC DNA]</scope>
    <source>
        <strain evidence="13 14">TLL-A3</strain>
    </source>
</reference>
<dbReference type="Pfam" id="PF20260">
    <property type="entry name" value="PUA_4"/>
    <property type="match status" value="1"/>
</dbReference>
<evidence type="ECO:0000256" key="1">
    <source>
        <dbReference type="ARBA" id="ARBA00004496"/>
    </source>
</evidence>
<evidence type="ECO:0000256" key="6">
    <source>
        <dbReference type="ARBA" id="ARBA00022679"/>
    </source>
</evidence>
<evidence type="ECO:0000313" key="13">
    <source>
        <dbReference type="EMBL" id="TGG40265.1"/>
    </source>
</evidence>
<dbReference type="GO" id="GO:0070042">
    <property type="term" value="F:rRNA (uridine-N3-)-methyltransferase activity"/>
    <property type="evidence" value="ECO:0007669"/>
    <property type="project" value="TreeGrafter"/>
</dbReference>
<dbReference type="InterPro" id="IPR006700">
    <property type="entry name" value="RsmE"/>
</dbReference>
<accession>A0A4Z0V946</accession>
<dbReference type="SUPFAM" id="SSF88697">
    <property type="entry name" value="PUA domain-like"/>
    <property type="match status" value="1"/>
</dbReference>
<dbReference type="InterPro" id="IPR046886">
    <property type="entry name" value="RsmE_MTase_dom"/>
</dbReference>
<keyword evidence="5 10" id="KW-0489">Methyltransferase</keyword>
<keyword evidence="7 10" id="KW-0949">S-adenosyl-L-methionine</keyword>
<comment type="caution">
    <text evidence="13">The sequence shown here is derived from an EMBL/GenBank/DDBJ whole genome shotgun (WGS) entry which is preliminary data.</text>
</comment>
<sequence length="239" mass="26684">MIQFYAPDIASTLTLPESDSRHAVKVLRMTEGDTLQAIDGCGLLYTCRLVEAHPKRAAVEIIESRLQPLPWAQQLTVAVAPTKHMDRMEWMVEKMTEIGVNRIIPLLCDRSERRELKVERLEKIAVSAMKQSLKAHLPIIDALTPLRQVAALMPEAQRFVGYCDPSVPRRELSHIYSPHKDTMILIGPEGDFTPAEVSLMLEAGIVPATFGDNRLRTETAALYALSACHVIDSSHSPEH</sequence>
<dbReference type="GO" id="GO:0070475">
    <property type="term" value="P:rRNA base methylation"/>
    <property type="evidence" value="ECO:0007669"/>
    <property type="project" value="TreeGrafter"/>
</dbReference>
<dbReference type="EMBL" id="SJSA01000001">
    <property type="protein sequence ID" value="TGG40265.1"/>
    <property type="molecule type" value="Genomic_DNA"/>
</dbReference>
<dbReference type="GO" id="GO:0005737">
    <property type="term" value="C:cytoplasm"/>
    <property type="evidence" value="ECO:0007669"/>
    <property type="project" value="UniProtKB-SubCell"/>
</dbReference>
<evidence type="ECO:0000256" key="10">
    <source>
        <dbReference type="PIRNR" id="PIRNR015601"/>
    </source>
</evidence>
<keyword evidence="4 10" id="KW-0698">rRNA processing</keyword>
<comment type="catalytic activity">
    <reaction evidence="9 10">
        <text>uridine(1498) in 16S rRNA + S-adenosyl-L-methionine = N(3)-methyluridine(1498) in 16S rRNA + S-adenosyl-L-homocysteine + H(+)</text>
        <dbReference type="Rhea" id="RHEA:42920"/>
        <dbReference type="Rhea" id="RHEA-COMP:10283"/>
        <dbReference type="Rhea" id="RHEA-COMP:10284"/>
        <dbReference type="ChEBI" id="CHEBI:15378"/>
        <dbReference type="ChEBI" id="CHEBI:57856"/>
        <dbReference type="ChEBI" id="CHEBI:59789"/>
        <dbReference type="ChEBI" id="CHEBI:65315"/>
        <dbReference type="ChEBI" id="CHEBI:74502"/>
        <dbReference type="EC" id="2.1.1.193"/>
    </reaction>
</comment>